<keyword evidence="3 5" id="KW-1133">Transmembrane helix</keyword>
<name>A0A6J6BG78_9ZZZZ</name>
<dbReference type="InterPro" id="IPR051788">
    <property type="entry name" value="MFS_Transporter"/>
</dbReference>
<evidence type="ECO:0000256" key="3">
    <source>
        <dbReference type="ARBA" id="ARBA00022989"/>
    </source>
</evidence>
<dbReference type="EMBL" id="CAEZSG010000071">
    <property type="protein sequence ID" value="CAB4537419.1"/>
    <property type="molecule type" value="Genomic_DNA"/>
</dbReference>
<proteinExistence type="predicted"/>
<dbReference type="InterPro" id="IPR036259">
    <property type="entry name" value="MFS_trans_sf"/>
</dbReference>
<sequence>MTKTVSQYRSSVWFVTVFSMFFGRGILNASWTSRGPDVRDTLGVSTADMGIIATVFAAGAIIGVLASGSIIERYGSRAMALGTYLVMPISLIAAIFGLQTHSFLATTVALFFFGLPFGAADYVSNIEASELDRASAKSRLPMLHGGYSIGVLVGALITSVLILANVPIEMQLVGTAVLIGGWTLYRVSGLPPHHGKHPDHESGTKTVRIVQTPEGRRRTHLISIIAFVFVFAEGAAAVFIPLALTEAGRTPAEAAFAYTLYSLGMAFSRVVGGRIVDRIGRRAVVLYSSVLCAVGVGLFSFAPFGPVEYVAVLFWGVGGSLSIAMSVSAVSDNKSTLTQAQSTLWTWVYFANLGVGPVLGGISIVTGIFGAFLVPVILLVGAASISAVTRPDPEVART</sequence>
<dbReference type="PANTHER" id="PTHR23514:SF13">
    <property type="entry name" value="INNER MEMBRANE PROTEIN YBJJ"/>
    <property type="match status" value="1"/>
</dbReference>
<dbReference type="SUPFAM" id="SSF103473">
    <property type="entry name" value="MFS general substrate transporter"/>
    <property type="match status" value="1"/>
</dbReference>
<feature type="domain" description="Major facilitator superfamily (MFS) profile" evidence="6">
    <location>
        <begin position="9"/>
        <end position="394"/>
    </location>
</feature>
<organism evidence="7">
    <name type="scientific">freshwater metagenome</name>
    <dbReference type="NCBI Taxonomy" id="449393"/>
    <lineage>
        <taxon>unclassified sequences</taxon>
        <taxon>metagenomes</taxon>
        <taxon>ecological metagenomes</taxon>
    </lineage>
</organism>
<feature type="transmembrane region" description="Helical" evidence="5">
    <location>
        <begin position="255"/>
        <end position="272"/>
    </location>
</feature>
<feature type="transmembrane region" description="Helical" evidence="5">
    <location>
        <begin position="103"/>
        <end position="124"/>
    </location>
</feature>
<dbReference type="Gene3D" id="1.20.1250.20">
    <property type="entry name" value="MFS general substrate transporter like domains"/>
    <property type="match status" value="2"/>
</dbReference>
<feature type="transmembrane region" description="Helical" evidence="5">
    <location>
        <begin position="145"/>
        <end position="164"/>
    </location>
</feature>
<keyword evidence="4 5" id="KW-0472">Membrane</keyword>
<feature type="transmembrane region" description="Helical" evidence="5">
    <location>
        <begin position="310"/>
        <end position="330"/>
    </location>
</feature>
<reference evidence="7" key="1">
    <citation type="submission" date="2020-05" db="EMBL/GenBank/DDBJ databases">
        <authorList>
            <person name="Chiriac C."/>
            <person name="Salcher M."/>
            <person name="Ghai R."/>
            <person name="Kavagutti S V."/>
        </authorList>
    </citation>
    <scope>NUCLEOTIDE SEQUENCE</scope>
</reference>
<dbReference type="AlphaFoldDB" id="A0A6J6BG78"/>
<dbReference type="PROSITE" id="PS50850">
    <property type="entry name" value="MFS"/>
    <property type="match status" value="1"/>
</dbReference>
<evidence type="ECO:0000256" key="4">
    <source>
        <dbReference type="ARBA" id="ARBA00023136"/>
    </source>
</evidence>
<dbReference type="InterPro" id="IPR005829">
    <property type="entry name" value="Sugar_transporter_CS"/>
</dbReference>
<feature type="transmembrane region" description="Helical" evidence="5">
    <location>
        <begin position="170"/>
        <end position="187"/>
    </location>
</feature>
<protein>
    <submittedName>
        <fullName evidence="7">Unannotated protein</fullName>
    </submittedName>
</protein>
<feature type="transmembrane region" description="Helical" evidence="5">
    <location>
        <begin position="342"/>
        <end position="362"/>
    </location>
</feature>
<gene>
    <name evidence="7" type="ORF">UFOPK1413_00556</name>
</gene>
<feature type="transmembrane region" description="Helical" evidence="5">
    <location>
        <begin position="78"/>
        <end position="97"/>
    </location>
</feature>
<keyword evidence="2 5" id="KW-0812">Transmembrane</keyword>
<dbReference type="GO" id="GO:0016020">
    <property type="term" value="C:membrane"/>
    <property type="evidence" value="ECO:0007669"/>
    <property type="project" value="UniProtKB-SubCell"/>
</dbReference>
<evidence type="ECO:0000256" key="5">
    <source>
        <dbReference type="SAM" id="Phobius"/>
    </source>
</evidence>
<dbReference type="Pfam" id="PF07690">
    <property type="entry name" value="MFS_1"/>
    <property type="match status" value="2"/>
</dbReference>
<feature type="transmembrane region" description="Helical" evidence="5">
    <location>
        <begin position="51"/>
        <end position="71"/>
    </location>
</feature>
<dbReference type="InterPro" id="IPR011701">
    <property type="entry name" value="MFS"/>
</dbReference>
<evidence type="ECO:0000256" key="1">
    <source>
        <dbReference type="ARBA" id="ARBA00004141"/>
    </source>
</evidence>
<evidence type="ECO:0000256" key="2">
    <source>
        <dbReference type="ARBA" id="ARBA00022692"/>
    </source>
</evidence>
<dbReference type="InterPro" id="IPR020846">
    <property type="entry name" value="MFS_dom"/>
</dbReference>
<comment type="subcellular location">
    <subcellularLocation>
        <location evidence="1">Membrane</location>
        <topology evidence="1">Multi-pass membrane protein</topology>
    </subcellularLocation>
</comment>
<dbReference type="PROSITE" id="PS00216">
    <property type="entry name" value="SUGAR_TRANSPORT_1"/>
    <property type="match status" value="1"/>
</dbReference>
<feature type="transmembrane region" description="Helical" evidence="5">
    <location>
        <begin position="368"/>
        <end position="388"/>
    </location>
</feature>
<evidence type="ECO:0000259" key="6">
    <source>
        <dbReference type="PROSITE" id="PS50850"/>
    </source>
</evidence>
<feature type="transmembrane region" description="Helical" evidence="5">
    <location>
        <begin position="284"/>
        <end position="304"/>
    </location>
</feature>
<feature type="transmembrane region" description="Helical" evidence="5">
    <location>
        <begin position="221"/>
        <end position="243"/>
    </location>
</feature>
<evidence type="ECO:0000313" key="7">
    <source>
        <dbReference type="EMBL" id="CAB4537419.1"/>
    </source>
</evidence>
<dbReference type="PANTHER" id="PTHR23514">
    <property type="entry name" value="BYPASS OF STOP CODON PROTEIN 6"/>
    <property type="match status" value="1"/>
</dbReference>
<dbReference type="GO" id="GO:0022857">
    <property type="term" value="F:transmembrane transporter activity"/>
    <property type="evidence" value="ECO:0007669"/>
    <property type="project" value="InterPro"/>
</dbReference>
<accession>A0A6J6BG78</accession>
<feature type="transmembrane region" description="Helical" evidence="5">
    <location>
        <begin position="12"/>
        <end position="31"/>
    </location>
</feature>